<dbReference type="GO" id="GO:0004364">
    <property type="term" value="F:glutathione transferase activity"/>
    <property type="evidence" value="ECO:0007669"/>
    <property type="project" value="UniProtKB-EC"/>
</dbReference>
<evidence type="ECO:0000313" key="7">
    <source>
        <dbReference type="EMBL" id="KAK9107831.1"/>
    </source>
</evidence>
<dbReference type="SUPFAM" id="SSF52833">
    <property type="entry name" value="Thioredoxin-like"/>
    <property type="match status" value="1"/>
</dbReference>
<dbReference type="PANTHER" id="PTHR11260:SF615">
    <property type="entry name" value="GLUTATHIONE S-TRANSFERASE U17"/>
    <property type="match status" value="1"/>
</dbReference>
<dbReference type="Gene3D" id="3.40.30.10">
    <property type="entry name" value="Glutaredoxin"/>
    <property type="match status" value="1"/>
</dbReference>
<dbReference type="SFLD" id="SFLDG01152">
    <property type="entry name" value="Main.3:_Omega-_and_Tau-like"/>
    <property type="match status" value="1"/>
</dbReference>
<dbReference type="CDD" id="cd03185">
    <property type="entry name" value="GST_C_Tau"/>
    <property type="match status" value="1"/>
</dbReference>
<evidence type="ECO:0000256" key="1">
    <source>
        <dbReference type="ARBA" id="ARBA00012452"/>
    </source>
</evidence>
<keyword evidence="2" id="KW-0808">Transferase</keyword>
<dbReference type="AlphaFoldDB" id="A0AAP0FAG6"/>
<dbReference type="InterPro" id="IPR004046">
    <property type="entry name" value="GST_C"/>
</dbReference>
<evidence type="ECO:0000256" key="3">
    <source>
        <dbReference type="ARBA" id="ARBA00025743"/>
    </source>
</evidence>
<dbReference type="SFLD" id="SFLDG00358">
    <property type="entry name" value="Main_(cytGST)"/>
    <property type="match status" value="1"/>
</dbReference>
<dbReference type="EMBL" id="JBBNAF010000010">
    <property type="protein sequence ID" value="KAK9107831.1"/>
    <property type="molecule type" value="Genomic_DNA"/>
</dbReference>
<dbReference type="InterPro" id="IPR040079">
    <property type="entry name" value="Glutathione_S-Trfase"/>
</dbReference>
<evidence type="ECO:0000313" key="8">
    <source>
        <dbReference type="Proteomes" id="UP001420932"/>
    </source>
</evidence>
<keyword evidence="8" id="KW-1185">Reference proteome</keyword>
<evidence type="ECO:0000259" key="5">
    <source>
        <dbReference type="PROSITE" id="PS50404"/>
    </source>
</evidence>
<dbReference type="Pfam" id="PF00043">
    <property type="entry name" value="GST_C"/>
    <property type="match status" value="1"/>
</dbReference>
<name>A0AAP0FAG6_9MAGN</name>
<dbReference type="Gene3D" id="1.20.1050.10">
    <property type="match status" value="1"/>
</dbReference>
<dbReference type="FunFam" id="3.40.30.10:FF:000044">
    <property type="entry name" value="Glutathione S-transferase GSTU6"/>
    <property type="match status" value="1"/>
</dbReference>
<reference evidence="7 8" key="1">
    <citation type="submission" date="2024-01" db="EMBL/GenBank/DDBJ databases">
        <title>Genome assemblies of Stephania.</title>
        <authorList>
            <person name="Yang L."/>
        </authorList>
    </citation>
    <scope>NUCLEOTIDE SEQUENCE [LARGE SCALE GENOMIC DNA]</scope>
    <source>
        <strain evidence="7">YNDBR</strain>
        <tissue evidence="7">Leaf</tissue>
    </source>
</reference>
<dbReference type="PANTHER" id="PTHR11260">
    <property type="entry name" value="GLUTATHIONE S-TRANSFERASE, GST, SUPERFAMILY, GST DOMAIN CONTAINING"/>
    <property type="match status" value="1"/>
</dbReference>
<accession>A0AAP0FAG6</accession>
<gene>
    <name evidence="7" type="ORF">Syun_023842</name>
</gene>
<dbReference type="InterPro" id="IPR036249">
    <property type="entry name" value="Thioredoxin-like_sf"/>
</dbReference>
<dbReference type="Proteomes" id="UP001420932">
    <property type="component" value="Unassembled WGS sequence"/>
</dbReference>
<organism evidence="7 8">
    <name type="scientific">Stephania yunnanensis</name>
    <dbReference type="NCBI Taxonomy" id="152371"/>
    <lineage>
        <taxon>Eukaryota</taxon>
        <taxon>Viridiplantae</taxon>
        <taxon>Streptophyta</taxon>
        <taxon>Embryophyta</taxon>
        <taxon>Tracheophyta</taxon>
        <taxon>Spermatophyta</taxon>
        <taxon>Magnoliopsida</taxon>
        <taxon>Ranunculales</taxon>
        <taxon>Menispermaceae</taxon>
        <taxon>Menispermoideae</taxon>
        <taxon>Cissampelideae</taxon>
        <taxon>Stephania</taxon>
    </lineage>
</organism>
<dbReference type="PROSITE" id="PS50404">
    <property type="entry name" value="GST_NTER"/>
    <property type="match status" value="1"/>
</dbReference>
<dbReference type="PROSITE" id="PS50405">
    <property type="entry name" value="GST_CTER"/>
    <property type="match status" value="1"/>
</dbReference>
<feature type="domain" description="GST N-terminal" evidence="5">
    <location>
        <begin position="4"/>
        <end position="83"/>
    </location>
</feature>
<dbReference type="InterPro" id="IPR010987">
    <property type="entry name" value="Glutathione-S-Trfase_C-like"/>
</dbReference>
<dbReference type="SUPFAM" id="SSF47616">
    <property type="entry name" value="GST C-terminal domain-like"/>
    <property type="match status" value="1"/>
</dbReference>
<dbReference type="GO" id="GO:0009407">
    <property type="term" value="P:toxin catabolic process"/>
    <property type="evidence" value="ECO:0007669"/>
    <property type="project" value="UniProtKB-ARBA"/>
</dbReference>
<dbReference type="FunFam" id="1.20.1050.10:FF:000016">
    <property type="entry name" value="Glutathione S-transferase U9"/>
    <property type="match status" value="1"/>
</dbReference>
<proteinExistence type="inferred from homology"/>
<dbReference type="InterPro" id="IPR045073">
    <property type="entry name" value="Omega/Tau-like"/>
</dbReference>
<sequence>MAGSDVKLLGAWQSPFVMRARIALNLKSVEYEFLEEKFGSKSDLLLKSNPVYKKIPVLLHHNRPICESLIIVQYVDETWTSGPSILPSDPYDCAIERFWAAYVDDKFFPSLFGIAKAESEEKKAEAIEQTKEMVVLLENAFKECSKGGEFFGGERIGFLDIALGSVVGWVRAVESMTGFQLSDKETTPGFARWAERFCTHEAVKEVMPGTETLIEFGKMALSNLPPTN</sequence>
<dbReference type="EC" id="2.5.1.18" evidence="1"/>
<evidence type="ECO:0000259" key="6">
    <source>
        <dbReference type="PROSITE" id="PS50405"/>
    </source>
</evidence>
<dbReference type="InterPro" id="IPR045074">
    <property type="entry name" value="GST_C_Tau"/>
</dbReference>
<evidence type="ECO:0000256" key="4">
    <source>
        <dbReference type="ARBA" id="ARBA00047960"/>
    </source>
</evidence>
<dbReference type="SFLD" id="SFLDS00019">
    <property type="entry name" value="Glutathione_Transferase_(cytos"/>
    <property type="match status" value="1"/>
</dbReference>
<protein>
    <recommendedName>
        <fullName evidence="1">glutathione transferase</fullName>
        <ecNumber evidence="1">2.5.1.18</ecNumber>
    </recommendedName>
</protein>
<comment type="catalytic activity">
    <reaction evidence="4">
        <text>RX + glutathione = an S-substituted glutathione + a halide anion + H(+)</text>
        <dbReference type="Rhea" id="RHEA:16437"/>
        <dbReference type="ChEBI" id="CHEBI:15378"/>
        <dbReference type="ChEBI" id="CHEBI:16042"/>
        <dbReference type="ChEBI" id="CHEBI:17792"/>
        <dbReference type="ChEBI" id="CHEBI:57925"/>
        <dbReference type="ChEBI" id="CHEBI:90779"/>
        <dbReference type="EC" id="2.5.1.18"/>
    </reaction>
</comment>
<dbReference type="InterPro" id="IPR004045">
    <property type="entry name" value="Glutathione_S-Trfase_N"/>
</dbReference>
<feature type="domain" description="GST C-terminal" evidence="6">
    <location>
        <begin position="89"/>
        <end position="228"/>
    </location>
</feature>
<dbReference type="GO" id="GO:0006749">
    <property type="term" value="P:glutathione metabolic process"/>
    <property type="evidence" value="ECO:0007669"/>
    <property type="project" value="InterPro"/>
</dbReference>
<comment type="similarity">
    <text evidence="3">Belongs to the GST superfamily. Tau family.</text>
</comment>
<evidence type="ECO:0000256" key="2">
    <source>
        <dbReference type="ARBA" id="ARBA00022679"/>
    </source>
</evidence>
<dbReference type="GO" id="GO:0005737">
    <property type="term" value="C:cytoplasm"/>
    <property type="evidence" value="ECO:0007669"/>
    <property type="project" value="TreeGrafter"/>
</dbReference>
<dbReference type="CDD" id="cd03058">
    <property type="entry name" value="GST_N_Tau"/>
    <property type="match status" value="1"/>
</dbReference>
<comment type="caution">
    <text evidence="7">The sequence shown here is derived from an EMBL/GenBank/DDBJ whole genome shotgun (WGS) entry which is preliminary data.</text>
</comment>
<dbReference type="Pfam" id="PF02798">
    <property type="entry name" value="GST_N"/>
    <property type="match status" value="1"/>
</dbReference>
<dbReference type="InterPro" id="IPR036282">
    <property type="entry name" value="Glutathione-S-Trfase_C_sf"/>
</dbReference>